<protein>
    <submittedName>
        <fullName evidence="11">PTS sugar transporter subunit IIC</fullName>
    </submittedName>
</protein>
<evidence type="ECO:0000313" key="11">
    <source>
        <dbReference type="EMBL" id="HIZ71825.1"/>
    </source>
</evidence>
<dbReference type="GO" id="GO:0005886">
    <property type="term" value="C:plasma membrane"/>
    <property type="evidence" value="ECO:0007669"/>
    <property type="project" value="UniProtKB-SubCell"/>
</dbReference>
<keyword evidence="4 11" id="KW-0762">Sugar transport</keyword>
<reference evidence="11" key="1">
    <citation type="journal article" date="2021" name="PeerJ">
        <title>Extensive microbial diversity within the chicken gut microbiome revealed by metagenomics and culture.</title>
        <authorList>
            <person name="Gilroy R."/>
            <person name="Ravi A."/>
            <person name="Getino M."/>
            <person name="Pursley I."/>
            <person name="Horton D.L."/>
            <person name="Alikhan N.F."/>
            <person name="Baker D."/>
            <person name="Gharbi K."/>
            <person name="Hall N."/>
            <person name="Watson M."/>
            <person name="Adriaenssens E.M."/>
            <person name="Foster-Nyarko E."/>
            <person name="Jarju S."/>
            <person name="Secka A."/>
            <person name="Antonio M."/>
            <person name="Oren A."/>
            <person name="Chaudhuri R.R."/>
            <person name="La Ragione R."/>
            <person name="Hildebrand F."/>
            <person name="Pallen M.J."/>
        </authorList>
    </citation>
    <scope>NUCLEOTIDE SEQUENCE</scope>
    <source>
        <strain evidence="11">CHK169-4300</strain>
    </source>
</reference>
<gene>
    <name evidence="11" type="ORF">H9808_08705</name>
</gene>
<evidence type="ECO:0000256" key="1">
    <source>
        <dbReference type="ARBA" id="ARBA00004651"/>
    </source>
</evidence>
<dbReference type="AlphaFoldDB" id="A0A9D2JY13"/>
<evidence type="ECO:0000256" key="2">
    <source>
        <dbReference type="ARBA" id="ARBA00022448"/>
    </source>
</evidence>
<dbReference type="EMBL" id="DXAZ01000148">
    <property type="protein sequence ID" value="HIZ71825.1"/>
    <property type="molecule type" value="Genomic_DNA"/>
</dbReference>
<feature type="transmembrane region" description="Helical" evidence="10">
    <location>
        <begin position="212"/>
        <end position="232"/>
    </location>
</feature>
<keyword evidence="8 10" id="KW-0472">Membrane</keyword>
<evidence type="ECO:0000256" key="10">
    <source>
        <dbReference type="SAM" id="Phobius"/>
    </source>
</evidence>
<feature type="transmembrane region" description="Helical" evidence="10">
    <location>
        <begin position="149"/>
        <end position="167"/>
    </location>
</feature>
<reference evidence="11" key="2">
    <citation type="submission" date="2021-04" db="EMBL/GenBank/DDBJ databases">
        <authorList>
            <person name="Gilroy R."/>
        </authorList>
    </citation>
    <scope>NUCLEOTIDE SEQUENCE</scope>
    <source>
        <strain evidence="11">CHK169-4300</strain>
    </source>
</reference>
<keyword evidence="3" id="KW-1003">Cell membrane</keyword>
<dbReference type="InterPro" id="IPR050303">
    <property type="entry name" value="GatZ_KbaZ_carbometab"/>
</dbReference>
<dbReference type="InterPro" id="IPR004700">
    <property type="entry name" value="PTS_IIC_man"/>
</dbReference>
<dbReference type="PROSITE" id="PS51106">
    <property type="entry name" value="PTS_EIIC_TYPE_4"/>
    <property type="match status" value="1"/>
</dbReference>
<feature type="transmembrane region" description="Helical" evidence="10">
    <location>
        <begin position="244"/>
        <end position="265"/>
    </location>
</feature>
<dbReference type="PANTHER" id="PTHR32502">
    <property type="entry name" value="N-ACETYLGALACTOSAMINE PERMEASE II COMPONENT-RELATED"/>
    <property type="match status" value="1"/>
</dbReference>
<keyword evidence="7 10" id="KW-1133">Transmembrane helix</keyword>
<keyword evidence="2" id="KW-0813">Transport</keyword>
<comment type="caution">
    <text evidence="11">The sequence shown here is derived from an EMBL/GenBank/DDBJ whole genome shotgun (WGS) entry which is preliminary data.</text>
</comment>
<feature type="compositionally biased region" description="Polar residues" evidence="9">
    <location>
        <begin position="275"/>
        <end position="288"/>
    </location>
</feature>
<evidence type="ECO:0000256" key="5">
    <source>
        <dbReference type="ARBA" id="ARBA00022683"/>
    </source>
</evidence>
<evidence type="ECO:0000313" key="12">
    <source>
        <dbReference type="Proteomes" id="UP000824106"/>
    </source>
</evidence>
<evidence type="ECO:0000256" key="4">
    <source>
        <dbReference type="ARBA" id="ARBA00022597"/>
    </source>
</evidence>
<feature type="transmembrane region" description="Helical" evidence="10">
    <location>
        <begin position="187"/>
        <end position="205"/>
    </location>
</feature>
<accession>A0A9D2JY13</accession>
<evidence type="ECO:0000256" key="8">
    <source>
        <dbReference type="ARBA" id="ARBA00023136"/>
    </source>
</evidence>
<evidence type="ECO:0000256" key="7">
    <source>
        <dbReference type="ARBA" id="ARBA00022989"/>
    </source>
</evidence>
<keyword evidence="6 10" id="KW-0812">Transmembrane</keyword>
<name>A0A9D2JY13_9LACT</name>
<feature type="region of interest" description="Disordered" evidence="9">
    <location>
        <begin position="275"/>
        <end position="296"/>
    </location>
</feature>
<dbReference type="Pfam" id="PF03609">
    <property type="entry name" value="EII-Sor"/>
    <property type="match status" value="1"/>
</dbReference>
<proteinExistence type="predicted"/>
<evidence type="ECO:0000256" key="9">
    <source>
        <dbReference type="SAM" id="MobiDB-lite"/>
    </source>
</evidence>
<sequence>MAVQWWQIILLTIYAGYQILDELQIFTGLAQPVFAGLISGLIMGDVTTGLIIGGSMQLTVLGVGTFGGASRIDANSGTVIATAFSVGIGMDPEQAIAAIAVPVAGLMIQMDILGRFANTYFANRIDTKIEEMDYKGIERNFIMGSLSWALSRALPVFLALTFGGGFVNSIVDVLNNQLQWLGDGLSVAGAVMPAVGFAVLLRYLPVKKHMPYLILGFVITALLTTIFGNIQLLGDTVATVVDDFSNGFVGMPMLAVALIGFGLAFREYKRTIETPSVPSGNNGTTSNEGEIEDDEL</sequence>
<evidence type="ECO:0000256" key="6">
    <source>
        <dbReference type="ARBA" id="ARBA00022692"/>
    </source>
</evidence>
<dbReference type="PANTHER" id="PTHR32502:SF28">
    <property type="entry name" value="PHOSPHOTRANSFERASE SYSTEM SUGAR-SPECIFIC EIIC COMPONENT"/>
    <property type="match status" value="1"/>
</dbReference>
<comment type="subcellular location">
    <subcellularLocation>
        <location evidence="1">Cell membrane</location>
        <topology evidence="1">Multi-pass membrane protein</topology>
    </subcellularLocation>
</comment>
<keyword evidence="5" id="KW-0598">Phosphotransferase system</keyword>
<evidence type="ECO:0000256" key="3">
    <source>
        <dbReference type="ARBA" id="ARBA00022475"/>
    </source>
</evidence>
<organism evidence="11 12">
    <name type="scientific">Candidatus Atopostipes pullistercoris</name>
    <dbReference type="NCBI Taxonomy" id="2838467"/>
    <lineage>
        <taxon>Bacteria</taxon>
        <taxon>Bacillati</taxon>
        <taxon>Bacillota</taxon>
        <taxon>Bacilli</taxon>
        <taxon>Lactobacillales</taxon>
        <taxon>Carnobacteriaceae</taxon>
        <taxon>Atopostipes</taxon>
    </lineage>
</organism>
<dbReference type="Proteomes" id="UP000824106">
    <property type="component" value="Unassembled WGS sequence"/>
</dbReference>
<dbReference type="GO" id="GO:0009401">
    <property type="term" value="P:phosphoenolpyruvate-dependent sugar phosphotransferase system"/>
    <property type="evidence" value="ECO:0007669"/>
    <property type="project" value="UniProtKB-KW"/>
</dbReference>